<name>A0ABN2NQ16_9PSEU</name>
<dbReference type="NCBIfam" id="NF047509">
    <property type="entry name" value="Rv3131_FMN_oxido"/>
    <property type="match status" value="1"/>
</dbReference>
<evidence type="ECO:0000313" key="2">
    <source>
        <dbReference type="Proteomes" id="UP001500449"/>
    </source>
</evidence>
<dbReference type="EMBL" id="BAAAQK010000032">
    <property type="protein sequence ID" value="GAA1880607.1"/>
    <property type="molecule type" value="Genomic_DNA"/>
</dbReference>
<comment type="caution">
    <text evidence="1">The sequence shown here is derived from an EMBL/GenBank/DDBJ whole genome shotgun (WGS) entry which is preliminary data.</text>
</comment>
<dbReference type="PANTHER" id="PTHR23026:SF123">
    <property type="entry name" value="NAD(P)H NITROREDUCTASE RV3131-RELATED"/>
    <property type="match status" value="1"/>
</dbReference>
<organism evidence="1 2">
    <name type="scientific">Pseudonocardia ailaonensis</name>
    <dbReference type="NCBI Taxonomy" id="367279"/>
    <lineage>
        <taxon>Bacteria</taxon>
        <taxon>Bacillati</taxon>
        <taxon>Actinomycetota</taxon>
        <taxon>Actinomycetes</taxon>
        <taxon>Pseudonocardiales</taxon>
        <taxon>Pseudonocardiaceae</taxon>
        <taxon>Pseudonocardia</taxon>
    </lineage>
</organism>
<proteinExistence type="predicted"/>
<gene>
    <name evidence="1" type="ORF">GCM10009836_72370</name>
</gene>
<sequence>MIETSARPLGLSDDQLRLVLETAGRAPSLHNTQPWLFRTAADRIELYSDPTRRLWVADPAGREERIACGAALLNLRLALLGQGIKPVVSVLPDPARPDLVATVRHGGSRRAGPEQRRLLDAVPRRHTNRRPFTETPVPTTARYALRRAALEEGAWLHLVTEPGQRVETSGLARTAHERQMADPAFADELQHWTGHGEARHDGVPAAAGGPLPWPNATWVLRDYTRGAGGGQTGYESEPLIAVLTVHSDGPREEIRAGVAMQRVLLTATDHGLSASFLSQLVEVAEVRETLRRLLQGARPPQVVMRIGYGLPVAGTPRRPTEDLLRSEPVTTD</sequence>
<dbReference type="InterPro" id="IPR000415">
    <property type="entry name" value="Nitroreductase-like"/>
</dbReference>
<dbReference type="SUPFAM" id="SSF55469">
    <property type="entry name" value="FMN-dependent nitroreductase-like"/>
    <property type="match status" value="2"/>
</dbReference>
<dbReference type="InterPro" id="IPR050627">
    <property type="entry name" value="Nitroreductase/BluB"/>
</dbReference>
<keyword evidence="2" id="KW-1185">Reference proteome</keyword>
<evidence type="ECO:0008006" key="3">
    <source>
        <dbReference type="Google" id="ProtNLM"/>
    </source>
</evidence>
<evidence type="ECO:0000313" key="1">
    <source>
        <dbReference type="EMBL" id="GAA1880607.1"/>
    </source>
</evidence>
<reference evidence="1 2" key="1">
    <citation type="journal article" date="2019" name="Int. J. Syst. Evol. Microbiol.">
        <title>The Global Catalogue of Microorganisms (GCM) 10K type strain sequencing project: providing services to taxonomists for standard genome sequencing and annotation.</title>
        <authorList>
            <consortium name="The Broad Institute Genomics Platform"/>
            <consortium name="The Broad Institute Genome Sequencing Center for Infectious Disease"/>
            <person name="Wu L."/>
            <person name="Ma J."/>
        </authorList>
    </citation>
    <scope>NUCLEOTIDE SEQUENCE [LARGE SCALE GENOMIC DNA]</scope>
    <source>
        <strain evidence="1 2">JCM 16009</strain>
    </source>
</reference>
<dbReference type="PANTHER" id="PTHR23026">
    <property type="entry name" value="NADPH NITROREDUCTASE"/>
    <property type="match status" value="1"/>
</dbReference>
<dbReference type="Proteomes" id="UP001500449">
    <property type="component" value="Unassembled WGS sequence"/>
</dbReference>
<dbReference type="RefSeq" id="WP_344428062.1">
    <property type="nucleotide sequence ID" value="NZ_BAAAQK010000032.1"/>
</dbReference>
<protein>
    <recommendedName>
        <fullName evidence="3">Nitroreductase</fullName>
    </recommendedName>
</protein>
<accession>A0ABN2NQ16</accession>
<dbReference type="Gene3D" id="3.40.109.10">
    <property type="entry name" value="NADH Oxidase"/>
    <property type="match status" value="1"/>
</dbReference>